<name>A0ACC3DBW1_9PEZI</name>
<gene>
    <name evidence="1" type="ORF">LTS18_012959</name>
</gene>
<evidence type="ECO:0000313" key="1">
    <source>
        <dbReference type="EMBL" id="KAK3065034.1"/>
    </source>
</evidence>
<proteinExistence type="predicted"/>
<comment type="caution">
    <text evidence="1">The sequence shown here is derived from an EMBL/GenBank/DDBJ whole genome shotgun (WGS) entry which is preliminary data.</text>
</comment>
<keyword evidence="2" id="KW-1185">Reference proteome</keyword>
<accession>A0ACC3DBW1</accession>
<dbReference type="Proteomes" id="UP001186974">
    <property type="component" value="Unassembled WGS sequence"/>
</dbReference>
<reference evidence="1" key="1">
    <citation type="submission" date="2024-09" db="EMBL/GenBank/DDBJ databases">
        <title>Black Yeasts Isolated from many extreme environments.</title>
        <authorList>
            <person name="Coleine C."/>
            <person name="Stajich J.E."/>
            <person name="Selbmann L."/>
        </authorList>
    </citation>
    <scope>NUCLEOTIDE SEQUENCE</scope>
    <source>
        <strain evidence="1">CCFEE 5737</strain>
    </source>
</reference>
<dbReference type="EMBL" id="JAWDJW010006373">
    <property type="protein sequence ID" value="KAK3065034.1"/>
    <property type="molecule type" value="Genomic_DNA"/>
</dbReference>
<organism evidence="1 2">
    <name type="scientific">Coniosporium uncinatum</name>
    <dbReference type="NCBI Taxonomy" id="93489"/>
    <lineage>
        <taxon>Eukaryota</taxon>
        <taxon>Fungi</taxon>
        <taxon>Dikarya</taxon>
        <taxon>Ascomycota</taxon>
        <taxon>Pezizomycotina</taxon>
        <taxon>Dothideomycetes</taxon>
        <taxon>Dothideomycetes incertae sedis</taxon>
        <taxon>Coniosporium</taxon>
    </lineage>
</organism>
<evidence type="ECO:0000313" key="2">
    <source>
        <dbReference type="Proteomes" id="UP001186974"/>
    </source>
</evidence>
<protein>
    <submittedName>
        <fullName evidence="1">Uncharacterized protein</fullName>
    </submittedName>
</protein>
<sequence>MTIFMSEVVNDQVSRQPDREVLRVRVGSKDFASDLAGAQYGWQEPVFRWTDYLTDRVANGKTYNPQDFDIYESPVDSDRKSSMTDYHVRNMVTWEVSHEMINAVRAWRRAGHVTFFQLLKLRGASFDEGKQSLLDHVKVKSIAKVRL</sequence>